<evidence type="ECO:0008006" key="4">
    <source>
        <dbReference type="Google" id="ProtNLM"/>
    </source>
</evidence>
<evidence type="ECO:0000313" key="2">
    <source>
        <dbReference type="EMBL" id="SFR31661.1"/>
    </source>
</evidence>
<feature type="transmembrane region" description="Helical" evidence="1">
    <location>
        <begin position="7"/>
        <end position="29"/>
    </location>
</feature>
<dbReference type="Proteomes" id="UP000198877">
    <property type="component" value="Unassembled WGS sequence"/>
</dbReference>
<feature type="transmembrane region" description="Helical" evidence="1">
    <location>
        <begin position="41"/>
        <end position="61"/>
    </location>
</feature>
<keyword evidence="1" id="KW-0812">Transmembrane</keyword>
<feature type="transmembrane region" description="Helical" evidence="1">
    <location>
        <begin position="90"/>
        <end position="110"/>
    </location>
</feature>
<evidence type="ECO:0000256" key="1">
    <source>
        <dbReference type="SAM" id="Phobius"/>
    </source>
</evidence>
<name>A0A1I6FNZ4_9MICO</name>
<reference evidence="3" key="1">
    <citation type="submission" date="2016-10" db="EMBL/GenBank/DDBJ databases">
        <authorList>
            <person name="Varghese N."/>
            <person name="Submissions S."/>
        </authorList>
    </citation>
    <scope>NUCLEOTIDE SEQUENCE [LARGE SCALE GENOMIC DNA]</scope>
    <source>
        <strain evidence="3">CL127</strain>
    </source>
</reference>
<keyword evidence="1" id="KW-0472">Membrane</keyword>
<keyword evidence="1" id="KW-1133">Transmembrane helix</keyword>
<accession>A0A1I6FNZ4</accession>
<dbReference type="AlphaFoldDB" id="A0A1I6FNZ4"/>
<feature type="transmembrane region" description="Helical" evidence="1">
    <location>
        <begin position="122"/>
        <end position="143"/>
    </location>
</feature>
<gene>
    <name evidence="2" type="ORF">SAMN04488591_0059</name>
</gene>
<protein>
    <recommendedName>
        <fullName evidence="4">PH domain-containing protein</fullName>
    </recommendedName>
</protein>
<dbReference type="RefSeq" id="WP_091734320.1">
    <property type="nucleotide sequence ID" value="NZ_FOYR01000001.1"/>
</dbReference>
<evidence type="ECO:0000313" key="3">
    <source>
        <dbReference type="Proteomes" id="UP000198877"/>
    </source>
</evidence>
<sequence length="247" mass="26873">MLRRFSPWIMLMGAAAWGVFLTRAILVWSVRSPQYVWGIELPISVALILGWIFASALLFLARPVSLLARTQESGKSPAGIVEGPGDRWRFWFVVSIPACGLLGAILVGTAQQAIESAVRGTGTIIGTIAALGGVVVIGASMLIPPIRGFLHGVELTPEHLIGRGFFRSRVFERSKIRKVRVASVPWGVEAVFTLLRMDADYTLGVVNNDGSQTLLYASTTDPERLARCRDVIQQWMGGTAAVQQTVR</sequence>
<organism evidence="2 3">
    <name type="scientific">Microbacterium azadirachtae</name>
    <dbReference type="NCBI Taxonomy" id="582680"/>
    <lineage>
        <taxon>Bacteria</taxon>
        <taxon>Bacillati</taxon>
        <taxon>Actinomycetota</taxon>
        <taxon>Actinomycetes</taxon>
        <taxon>Micrococcales</taxon>
        <taxon>Microbacteriaceae</taxon>
        <taxon>Microbacterium</taxon>
    </lineage>
</organism>
<proteinExistence type="predicted"/>
<dbReference type="EMBL" id="FOYR01000001">
    <property type="protein sequence ID" value="SFR31661.1"/>
    <property type="molecule type" value="Genomic_DNA"/>
</dbReference>